<dbReference type="SUPFAM" id="SSF56436">
    <property type="entry name" value="C-type lectin-like"/>
    <property type="match status" value="1"/>
</dbReference>
<dbReference type="KEGG" id="muh:HYN43_001160"/>
<gene>
    <name evidence="3" type="ORF">HYN43_001160</name>
</gene>
<name>A0A494VIJ3_9SPHI</name>
<dbReference type="PANTHER" id="PTHR23150">
    <property type="entry name" value="SULFATASE MODIFYING FACTOR 1, 2"/>
    <property type="match status" value="1"/>
</dbReference>
<protein>
    <submittedName>
        <fullName evidence="3">Gliding motility lipoprotein GldJ</fullName>
    </submittedName>
</protein>
<dbReference type="RefSeq" id="WP_119407704.1">
    <property type="nucleotide sequence ID" value="NZ_CP032869.1"/>
</dbReference>
<dbReference type="InterPro" id="IPR016187">
    <property type="entry name" value="CTDL_fold"/>
</dbReference>
<dbReference type="InterPro" id="IPR042095">
    <property type="entry name" value="SUMF_sf"/>
</dbReference>
<keyword evidence="4" id="KW-1185">Reference proteome</keyword>
<dbReference type="PROSITE" id="PS51257">
    <property type="entry name" value="PROKAR_LIPOPROTEIN"/>
    <property type="match status" value="1"/>
</dbReference>
<evidence type="ECO:0000259" key="2">
    <source>
        <dbReference type="Pfam" id="PF03781"/>
    </source>
</evidence>
<evidence type="ECO:0000256" key="1">
    <source>
        <dbReference type="SAM" id="MobiDB-lite"/>
    </source>
</evidence>
<dbReference type="OrthoDB" id="9773278at2"/>
<dbReference type="GO" id="GO:0120147">
    <property type="term" value="F:formylglycine-generating oxidase activity"/>
    <property type="evidence" value="ECO:0007669"/>
    <property type="project" value="TreeGrafter"/>
</dbReference>
<organism evidence="3 4">
    <name type="scientific">Mucilaginibacter celer</name>
    <dbReference type="NCBI Taxonomy" id="2305508"/>
    <lineage>
        <taxon>Bacteria</taxon>
        <taxon>Pseudomonadati</taxon>
        <taxon>Bacteroidota</taxon>
        <taxon>Sphingobacteriia</taxon>
        <taxon>Sphingobacteriales</taxon>
        <taxon>Sphingobacteriaceae</taxon>
        <taxon>Mucilaginibacter</taxon>
    </lineage>
</organism>
<keyword evidence="3" id="KW-0449">Lipoprotein</keyword>
<reference evidence="3 4" key="1">
    <citation type="submission" date="2018-10" db="EMBL/GenBank/DDBJ databases">
        <title>Genome sequencing of Mucilaginibacter sp. HYN0043.</title>
        <authorList>
            <person name="Kim M."/>
            <person name="Yi H."/>
        </authorList>
    </citation>
    <scope>NUCLEOTIDE SEQUENCE [LARGE SCALE GENOMIC DNA]</scope>
    <source>
        <strain evidence="3 4">HYN0043</strain>
    </source>
</reference>
<feature type="domain" description="Sulfatase-modifying factor enzyme-like" evidence="2">
    <location>
        <begin position="55"/>
        <end position="377"/>
    </location>
</feature>
<dbReference type="InterPro" id="IPR051043">
    <property type="entry name" value="Sulfatase_Mod_Factor_Kinase"/>
</dbReference>
<evidence type="ECO:0000313" key="4">
    <source>
        <dbReference type="Proteomes" id="UP000270046"/>
    </source>
</evidence>
<dbReference type="EMBL" id="CP032869">
    <property type="protein sequence ID" value="AYL93984.1"/>
    <property type="molecule type" value="Genomic_DNA"/>
</dbReference>
<feature type="compositionally biased region" description="Low complexity" evidence="1">
    <location>
        <begin position="432"/>
        <end position="441"/>
    </location>
</feature>
<proteinExistence type="predicted"/>
<evidence type="ECO:0000313" key="3">
    <source>
        <dbReference type="EMBL" id="AYL93984.1"/>
    </source>
</evidence>
<sequence length="552" mass="61243">MKILFTKTALGLLALGAVMSSCSKREQSQKTGITYNDKNNGGYQRFRQAHPAPGPGLVPIEGGTFVMGGSADQDVTYDYNNVRRRVTVPSFYMDETEVSNQDWLDYLHWIDITFPADRELYYNAVPDTLVWRRKLSYNEPYVDNYLRHPGFQDYPVVGVTWDQAQAYCSWRTDRTNENILRETGRMVAWKDMGKKGGGGDAGIAANGQPFNTDIYLNGQMTGAGIDGKKMMPNLSPNAQAGTGKGGKSVRPVRMEDGILKQNYRLPSEAEWEYAALALAGNTQFENIDDGKVYPWNGLGVRSAKSKTRGLIMANFKRGAGDNAGVGGYLNDKADITAPVRSYQPNDFGLYNMAGNVNEWVADTYRQTSFEEFEDFNPFRGNEFTNKRLADPSKGRYAKDKYGKPIKDPAHSNKKLKYADLLALQQQSAAAQAASPNAPLANTQNGSLPIDSLLPKNSGKAYNPDARGEKDEVNKALYGTTTLVNDHSKIYKGGSWNDMAYWLNPATRRFMDQDEASAEVGFRCAMTMVGAPEINPNGKPHYPVKKAKPYKAR</sequence>
<dbReference type="InterPro" id="IPR005532">
    <property type="entry name" value="SUMF_dom"/>
</dbReference>
<accession>A0A494VIJ3</accession>
<feature type="region of interest" description="Disordered" evidence="1">
    <location>
        <begin position="386"/>
        <end position="410"/>
    </location>
</feature>
<feature type="region of interest" description="Disordered" evidence="1">
    <location>
        <begin position="432"/>
        <end position="467"/>
    </location>
</feature>
<dbReference type="Proteomes" id="UP000270046">
    <property type="component" value="Chromosome"/>
</dbReference>
<dbReference type="PANTHER" id="PTHR23150:SF19">
    <property type="entry name" value="FORMYLGLYCINE-GENERATING ENZYME"/>
    <property type="match status" value="1"/>
</dbReference>
<dbReference type="Gene3D" id="3.90.1580.10">
    <property type="entry name" value="paralog of FGE (formylglycine-generating enzyme)"/>
    <property type="match status" value="1"/>
</dbReference>
<dbReference type="AlphaFoldDB" id="A0A494VIJ3"/>
<dbReference type="Pfam" id="PF03781">
    <property type="entry name" value="FGE-sulfatase"/>
    <property type="match status" value="1"/>
</dbReference>